<evidence type="ECO:0000313" key="5">
    <source>
        <dbReference type="Proteomes" id="UP001597023"/>
    </source>
</evidence>
<evidence type="ECO:0000313" key="4">
    <source>
        <dbReference type="EMBL" id="MFD0317554.1"/>
    </source>
</evidence>
<organism evidence="4 5">
    <name type="scientific">Streptomyces flavalbus</name>
    <dbReference type="NCBI Taxonomy" id="2665155"/>
    <lineage>
        <taxon>Bacteria</taxon>
        <taxon>Bacillati</taxon>
        <taxon>Actinomycetota</taxon>
        <taxon>Actinomycetes</taxon>
        <taxon>Kitasatosporales</taxon>
        <taxon>Streptomycetaceae</taxon>
        <taxon>Streptomyces</taxon>
    </lineage>
</organism>
<evidence type="ECO:0000259" key="1">
    <source>
        <dbReference type="Pfam" id="PF19916"/>
    </source>
</evidence>
<comment type="caution">
    <text evidence="4">The sequence shown here is derived from an EMBL/GenBank/DDBJ whole genome shotgun (WGS) entry which is preliminary data.</text>
</comment>
<proteinExistence type="predicted"/>
<name>A0ABW2WFI7_9ACTN</name>
<dbReference type="Pfam" id="PF20028">
    <property type="entry name" value="VMAP-C"/>
    <property type="match status" value="1"/>
</dbReference>
<dbReference type="InterPro" id="IPR045450">
    <property type="entry name" value="VMAP_C"/>
</dbReference>
<keyword evidence="5" id="KW-1185">Reference proteome</keyword>
<gene>
    <name evidence="4" type="ORF">ACFQZ6_25705</name>
</gene>
<accession>A0ABW2WFI7</accession>
<evidence type="ECO:0000259" key="3">
    <source>
        <dbReference type="Pfam" id="PF20028"/>
    </source>
</evidence>
<dbReference type="Pfam" id="PF19956">
    <property type="entry name" value="EAD2"/>
    <property type="match status" value="1"/>
</dbReference>
<dbReference type="RefSeq" id="WP_381613058.1">
    <property type="nucleotide sequence ID" value="NZ_JBHTEB010000001.1"/>
</dbReference>
<feature type="domain" description="vWA-MoxR associated protein middle region 0" evidence="1">
    <location>
        <begin position="114"/>
        <end position="223"/>
    </location>
</feature>
<feature type="domain" description="Effector-associated" evidence="2">
    <location>
        <begin position="25"/>
        <end position="105"/>
    </location>
</feature>
<reference evidence="5" key="1">
    <citation type="journal article" date="2019" name="Int. J. Syst. Evol. Microbiol.">
        <title>The Global Catalogue of Microorganisms (GCM) 10K type strain sequencing project: providing services to taxonomists for standard genome sequencing and annotation.</title>
        <authorList>
            <consortium name="The Broad Institute Genomics Platform"/>
            <consortium name="The Broad Institute Genome Sequencing Center for Infectious Disease"/>
            <person name="Wu L."/>
            <person name="Ma J."/>
        </authorList>
    </citation>
    <scope>NUCLEOTIDE SEQUENCE [LARGE SCALE GENOMIC DNA]</scope>
    <source>
        <strain evidence="5">CGMCC 4.7400</strain>
    </source>
</reference>
<protein>
    <submittedName>
        <fullName evidence="4">Uncharacterized protein</fullName>
    </submittedName>
</protein>
<dbReference type="InterPro" id="IPR045431">
    <property type="entry name" value="EAD2"/>
</dbReference>
<sequence>MSGEPPPKGYQLTGGSHVRLAVEVVDVLLADAVLASHGPALVAELPDYLGQHVAAAVPRGVSARAGLVGIVRTCMEQPFGLTDLVGGLEFMGASDRTTDAVRRLAEEWQAVAFYPDADWDALRPLLTGLAPAELPRLVSRATEGRLAPGERPPGDTAWHALVHLTTWNAPPTGLPPALAFLLLLAHSPAVRAELGPDHHRRLETWARTWARQCGLTEEYDRQRDAYDEEPAVDRPGPLAQAIVLQIAPDALDADRFHLTCWAQTDPEQWAPQRLRETVTHRADLERTVSRALAEAEERVRWQASDVALEFILPTELLNSPVEEWHDGEGPALPDSTGVRLVVVRSLERMRARQLHRPWHDRWARLARTEENEEHVLWSASNGRGSVERMRDALRSDPTLVGCVLSRPPGTDDGVGTAEVHAALHHGLPVLVWDRNDCLRPEFRAAARALLADGRLAELPERVARLRREGHLDRHLVVFWDDPNRLPDAGGPLGMLWSGA</sequence>
<dbReference type="InterPro" id="IPR045555">
    <property type="entry name" value="VMAP-M0"/>
</dbReference>
<dbReference type="EMBL" id="JBHTEB010000001">
    <property type="protein sequence ID" value="MFD0317554.1"/>
    <property type="molecule type" value="Genomic_DNA"/>
</dbReference>
<dbReference type="Pfam" id="PF19916">
    <property type="entry name" value="VMAP-M0"/>
    <property type="match status" value="1"/>
</dbReference>
<dbReference type="Proteomes" id="UP001597023">
    <property type="component" value="Unassembled WGS sequence"/>
</dbReference>
<evidence type="ECO:0000259" key="2">
    <source>
        <dbReference type="Pfam" id="PF19956"/>
    </source>
</evidence>
<feature type="domain" description="vWA-MoxR associated protein C-terminal" evidence="3">
    <location>
        <begin position="254"/>
        <end position="482"/>
    </location>
</feature>